<evidence type="ECO:0000256" key="7">
    <source>
        <dbReference type="ARBA" id="ARBA00023239"/>
    </source>
</evidence>
<dbReference type="PANTHER" id="PTHR42701:SF1">
    <property type="entry name" value="IMIDAZOLE GLYCEROL PHOSPHATE SYNTHASE SUBUNIT HISH"/>
    <property type="match status" value="1"/>
</dbReference>
<evidence type="ECO:0000256" key="4">
    <source>
        <dbReference type="ARBA" id="ARBA00022801"/>
    </source>
</evidence>
<dbReference type="EC" id="3.5.1.2" evidence="10"/>
<dbReference type="Proteomes" id="UP001482513">
    <property type="component" value="Unassembled WGS sequence"/>
</dbReference>
<dbReference type="RefSeq" id="WP_190694458.1">
    <property type="nucleotide sequence ID" value="NZ_JAMPKX010000001.1"/>
</dbReference>
<sequence length="214" mass="22570">MANIAVIDYDMGNLHSACKGLALAGATPQITDVVADLEAADALVLPGDGAFDPAMRHLREKGLVEPIKAAIASGKPFLGICLGLQLLFDGSDEGVEPGLGIIPGRIKKFQKEPDIAIPHMGWNQLTLTQPQCPLWQGVSDGDWVYFVHSYYAEPSDPAVNAATTTHGSQTVTAAIAQDNILAMQYHPEKSAPAGLVMLANFVALVKAQTPMAVA</sequence>
<dbReference type="InterPro" id="IPR017926">
    <property type="entry name" value="GATASE"/>
</dbReference>
<evidence type="ECO:0000259" key="11">
    <source>
        <dbReference type="Pfam" id="PF00117"/>
    </source>
</evidence>
<dbReference type="GO" id="GO:0016829">
    <property type="term" value="F:lyase activity"/>
    <property type="evidence" value="ECO:0007669"/>
    <property type="project" value="UniProtKB-KW"/>
</dbReference>
<keyword evidence="3 10" id="KW-0028">Amino-acid biosynthesis</keyword>
<dbReference type="InterPro" id="IPR029062">
    <property type="entry name" value="Class_I_gatase-like"/>
</dbReference>
<dbReference type="NCBIfam" id="TIGR01855">
    <property type="entry name" value="IMP_synth_hisH"/>
    <property type="match status" value="1"/>
</dbReference>
<dbReference type="Pfam" id="PF00117">
    <property type="entry name" value="GATase"/>
    <property type="match status" value="1"/>
</dbReference>
<feature type="domain" description="Glutamine amidotransferase" evidence="11">
    <location>
        <begin position="6"/>
        <end position="202"/>
    </location>
</feature>
<keyword evidence="4 10" id="KW-0378">Hydrolase</keyword>
<reference evidence="12 13" key="1">
    <citation type="submission" date="2022-04" db="EMBL/GenBank/DDBJ databases">
        <title>Positive selection, recombination, and allopatry shape intraspecific diversity of widespread and dominant cyanobacteria.</title>
        <authorList>
            <person name="Wei J."/>
            <person name="Shu W."/>
            <person name="Hu C."/>
        </authorList>
    </citation>
    <scope>NUCLEOTIDE SEQUENCE [LARGE SCALE GENOMIC DNA]</scope>
    <source>
        <strain evidence="12 13">DQ-A4</strain>
    </source>
</reference>
<accession>A0ABV0K0M7</accession>
<evidence type="ECO:0000256" key="10">
    <source>
        <dbReference type="HAMAP-Rule" id="MF_00278"/>
    </source>
</evidence>
<evidence type="ECO:0000256" key="6">
    <source>
        <dbReference type="ARBA" id="ARBA00023102"/>
    </source>
</evidence>
<proteinExistence type="inferred from homology"/>
<comment type="caution">
    <text evidence="12">The sequence shown here is derived from an EMBL/GenBank/DDBJ whole genome shotgun (WGS) entry which is preliminary data.</text>
</comment>
<comment type="pathway">
    <text evidence="1 10">Amino-acid biosynthesis; L-histidine biosynthesis; L-histidine from 5-phospho-alpha-D-ribose 1-diphosphate: step 5/9.</text>
</comment>
<dbReference type="Gene3D" id="3.40.50.880">
    <property type="match status" value="1"/>
</dbReference>
<name>A0ABV0K0M7_9CYAN</name>
<evidence type="ECO:0000256" key="9">
    <source>
        <dbReference type="ARBA" id="ARBA00049534"/>
    </source>
</evidence>
<evidence type="ECO:0000256" key="8">
    <source>
        <dbReference type="ARBA" id="ARBA00047838"/>
    </source>
</evidence>
<comment type="catalytic activity">
    <reaction evidence="9 10">
        <text>L-glutamine + H2O = L-glutamate + NH4(+)</text>
        <dbReference type="Rhea" id="RHEA:15889"/>
        <dbReference type="ChEBI" id="CHEBI:15377"/>
        <dbReference type="ChEBI" id="CHEBI:28938"/>
        <dbReference type="ChEBI" id="CHEBI:29985"/>
        <dbReference type="ChEBI" id="CHEBI:58359"/>
        <dbReference type="EC" id="3.5.1.2"/>
    </reaction>
</comment>
<comment type="subcellular location">
    <subcellularLocation>
        <location evidence="10">Cytoplasm</location>
    </subcellularLocation>
</comment>
<keyword evidence="10" id="KW-0963">Cytoplasm</keyword>
<feature type="active site" evidence="10">
    <location>
        <position position="186"/>
    </location>
</feature>
<dbReference type="CDD" id="cd01748">
    <property type="entry name" value="GATase1_IGP_Synthase"/>
    <property type="match status" value="1"/>
</dbReference>
<comment type="catalytic activity">
    <reaction evidence="8 10">
        <text>5-[(5-phospho-1-deoxy-D-ribulos-1-ylimino)methylamino]-1-(5-phospho-beta-D-ribosyl)imidazole-4-carboxamide + L-glutamine = D-erythro-1-(imidazol-4-yl)glycerol 3-phosphate + 5-amino-1-(5-phospho-beta-D-ribosyl)imidazole-4-carboxamide + L-glutamate + H(+)</text>
        <dbReference type="Rhea" id="RHEA:24793"/>
        <dbReference type="ChEBI" id="CHEBI:15378"/>
        <dbReference type="ChEBI" id="CHEBI:29985"/>
        <dbReference type="ChEBI" id="CHEBI:58278"/>
        <dbReference type="ChEBI" id="CHEBI:58359"/>
        <dbReference type="ChEBI" id="CHEBI:58475"/>
        <dbReference type="ChEBI" id="CHEBI:58525"/>
        <dbReference type="EC" id="4.3.2.10"/>
    </reaction>
</comment>
<dbReference type="HAMAP" id="MF_00278">
    <property type="entry name" value="HisH"/>
    <property type="match status" value="1"/>
</dbReference>
<evidence type="ECO:0000313" key="12">
    <source>
        <dbReference type="EMBL" id="MEP0946051.1"/>
    </source>
</evidence>
<comment type="subunit">
    <text evidence="2 10">Heterodimer of HisH and HisF.</text>
</comment>
<evidence type="ECO:0000313" key="13">
    <source>
        <dbReference type="Proteomes" id="UP001482513"/>
    </source>
</evidence>
<protein>
    <recommendedName>
        <fullName evidence="10">Imidazole glycerol phosphate synthase subunit HisH</fullName>
        <ecNumber evidence="10">4.3.2.10</ecNumber>
    </recommendedName>
    <alternativeName>
        <fullName evidence="10">IGP synthase glutaminase subunit</fullName>
        <ecNumber evidence="10">3.5.1.2</ecNumber>
    </alternativeName>
    <alternativeName>
        <fullName evidence="10">IGP synthase subunit HisH</fullName>
    </alternativeName>
    <alternativeName>
        <fullName evidence="10">ImGP synthase subunit HisH</fullName>
        <shortName evidence="10">IGPS subunit HisH</shortName>
    </alternativeName>
</protein>
<feature type="active site" evidence="10">
    <location>
        <position position="188"/>
    </location>
</feature>
<dbReference type="SUPFAM" id="SSF52317">
    <property type="entry name" value="Class I glutamine amidotransferase-like"/>
    <property type="match status" value="1"/>
</dbReference>
<keyword evidence="6 10" id="KW-0368">Histidine biosynthesis</keyword>
<keyword evidence="7 10" id="KW-0456">Lyase</keyword>
<evidence type="ECO:0000256" key="1">
    <source>
        <dbReference type="ARBA" id="ARBA00005091"/>
    </source>
</evidence>
<dbReference type="PROSITE" id="PS51274">
    <property type="entry name" value="GATASE_COBBQ"/>
    <property type="match status" value="1"/>
</dbReference>
<dbReference type="PANTHER" id="PTHR42701">
    <property type="entry name" value="IMIDAZOLE GLYCEROL PHOSPHATE SYNTHASE SUBUNIT HISH"/>
    <property type="match status" value="1"/>
</dbReference>
<evidence type="ECO:0000256" key="2">
    <source>
        <dbReference type="ARBA" id="ARBA00011152"/>
    </source>
</evidence>
<dbReference type="PIRSF" id="PIRSF000495">
    <property type="entry name" value="Amidotransf_hisH"/>
    <property type="match status" value="1"/>
</dbReference>
<organism evidence="12 13">
    <name type="scientific">Leptolyngbya subtilissima DQ-A4</name>
    <dbReference type="NCBI Taxonomy" id="2933933"/>
    <lineage>
        <taxon>Bacteria</taxon>
        <taxon>Bacillati</taxon>
        <taxon>Cyanobacteriota</taxon>
        <taxon>Cyanophyceae</taxon>
        <taxon>Leptolyngbyales</taxon>
        <taxon>Leptolyngbyaceae</taxon>
        <taxon>Leptolyngbya group</taxon>
        <taxon>Leptolyngbya</taxon>
    </lineage>
</organism>
<gene>
    <name evidence="10 12" type="primary">hisH</name>
    <name evidence="12" type="ORF">NC992_04115</name>
</gene>
<feature type="active site" description="Nucleophile" evidence="10">
    <location>
        <position position="81"/>
    </location>
</feature>
<comment type="function">
    <text evidence="10">IGPS catalyzes the conversion of PRFAR and glutamine to IGP, AICAR and glutamate. The HisH subunit catalyzes the hydrolysis of glutamine to glutamate and ammonia as part of the synthesis of IGP and AICAR. The resulting ammonia molecule is channeled to the active site of HisF.</text>
</comment>
<keyword evidence="5 10" id="KW-0315">Glutamine amidotransferase</keyword>
<keyword evidence="13" id="KW-1185">Reference proteome</keyword>
<evidence type="ECO:0000256" key="5">
    <source>
        <dbReference type="ARBA" id="ARBA00022962"/>
    </source>
</evidence>
<evidence type="ECO:0000256" key="3">
    <source>
        <dbReference type="ARBA" id="ARBA00022605"/>
    </source>
</evidence>
<dbReference type="EMBL" id="JAMPKX010000001">
    <property type="protein sequence ID" value="MEP0946051.1"/>
    <property type="molecule type" value="Genomic_DNA"/>
</dbReference>
<dbReference type="EC" id="4.3.2.10" evidence="10"/>
<dbReference type="PROSITE" id="PS51273">
    <property type="entry name" value="GATASE_TYPE_1"/>
    <property type="match status" value="1"/>
</dbReference>
<dbReference type="InterPro" id="IPR010139">
    <property type="entry name" value="Imidazole-glycPsynth_HisH"/>
</dbReference>